<keyword evidence="6" id="KW-1185">Reference proteome</keyword>
<dbReference type="Proteomes" id="UP000285120">
    <property type="component" value="Unassembled WGS sequence"/>
</dbReference>
<dbReference type="Gene3D" id="3.40.630.10">
    <property type="entry name" value="Zn peptidases"/>
    <property type="match status" value="1"/>
</dbReference>
<dbReference type="SUPFAM" id="SSF53187">
    <property type="entry name" value="Zn-dependent exopeptidases"/>
    <property type="match status" value="1"/>
</dbReference>
<feature type="binding site" evidence="3">
    <location>
        <position position="189"/>
    </location>
    <ligand>
        <name>Zn(2+)</name>
        <dbReference type="ChEBI" id="CHEBI:29105"/>
        <label>1</label>
    </ligand>
</feature>
<proteinExistence type="inferred from homology"/>
<feature type="domain" description="Peptidase M20 dimerisation" evidence="4">
    <location>
        <begin position="209"/>
        <end position="310"/>
    </location>
</feature>
<dbReference type="RefSeq" id="WP_120191798.1">
    <property type="nucleotide sequence ID" value="NZ_RAPK01000006.1"/>
</dbReference>
<evidence type="ECO:0000259" key="4">
    <source>
        <dbReference type="Pfam" id="PF07687"/>
    </source>
</evidence>
<dbReference type="NCBIfam" id="TIGR01879">
    <property type="entry name" value="hydantase"/>
    <property type="match status" value="1"/>
</dbReference>
<dbReference type="PANTHER" id="PTHR32494">
    <property type="entry name" value="ALLANTOATE DEIMINASE-RELATED"/>
    <property type="match status" value="1"/>
</dbReference>
<keyword evidence="2 5" id="KW-0378">Hydrolase</keyword>
<dbReference type="InterPro" id="IPR002933">
    <property type="entry name" value="Peptidase_M20"/>
</dbReference>
<dbReference type="Pfam" id="PF07687">
    <property type="entry name" value="M20_dimer"/>
    <property type="match status" value="1"/>
</dbReference>
<sequence>MTSPISITRIRDRHAQIAGIGALAGGGVSRLALSDEDKQARDVLQQWMKELNLDISQDDLGNMYGLLPGRDPSLDPIVLGSHLDSVPNGGTFDGVLGVLAGLEVIQSIKESGKMPERPLLLVNFTNEEGARFPVPMISSGVLAETYSTQKMMTLTDENHITVQNELERLVLQGDETNRLQQAHAFLELHIEQGPVLEDERRQIGLVKGIQGLSWHEFTIWGDADHAGPSPMASRADAGIMAMKAMLALHEWVSSLEDQTTITFGRIKTEPFTINVIPGKTVFSADIRHPDKAVLDQRIDEMLKMVEQTMEQESGNWEETSLSYMPPVTFHEPFLQELESICREQNFSYYSMFSGAGHDAMHISKFIPTVMLFVPSIGGKSHHPAELSRWEDIGQAVQLMHEWTTGHCY</sequence>
<dbReference type="InterPro" id="IPR036264">
    <property type="entry name" value="Bact_exopeptidase_dim_dom"/>
</dbReference>
<dbReference type="EMBL" id="RAPK01000006">
    <property type="protein sequence ID" value="RKD76390.1"/>
    <property type="molecule type" value="Genomic_DNA"/>
</dbReference>
<dbReference type="Gene3D" id="3.30.70.360">
    <property type="match status" value="1"/>
</dbReference>
<reference evidence="5 6" key="1">
    <citation type="submission" date="2018-09" db="EMBL/GenBank/DDBJ databases">
        <title>Genomic Encyclopedia of Archaeal and Bacterial Type Strains, Phase II (KMG-II): from individual species to whole genera.</title>
        <authorList>
            <person name="Goeker M."/>
        </authorList>
    </citation>
    <scope>NUCLEOTIDE SEQUENCE [LARGE SCALE GENOMIC DNA]</scope>
    <source>
        <strain evidence="5 6">DSM 17008</strain>
    </source>
</reference>
<dbReference type="Pfam" id="PF01546">
    <property type="entry name" value="Peptidase_M20"/>
    <property type="match status" value="1"/>
</dbReference>
<feature type="binding site" evidence="3">
    <location>
        <position position="128"/>
    </location>
    <ligand>
        <name>Zn(2+)</name>
        <dbReference type="ChEBI" id="CHEBI:29105"/>
        <label>2</label>
    </ligand>
</feature>
<keyword evidence="3" id="KW-0479">Metal-binding</keyword>
<dbReference type="CDD" id="cd03884">
    <property type="entry name" value="M20_bAS"/>
    <property type="match status" value="1"/>
</dbReference>
<dbReference type="GO" id="GO:0046872">
    <property type="term" value="F:metal ion binding"/>
    <property type="evidence" value="ECO:0007669"/>
    <property type="project" value="UniProtKB-KW"/>
</dbReference>
<feature type="binding site" evidence="3">
    <location>
        <position position="93"/>
    </location>
    <ligand>
        <name>Zn(2+)</name>
        <dbReference type="ChEBI" id="CHEBI:29105"/>
        <label>1</label>
    </ligand>
</feature>
<name>A0A419V8P1_9BACL</name>
<dbReference type="PANTHER" id="PTHR32494:SF5">
    <property type="entry name" value="ALLANTOATE AMIDOHYDROLASE"/>
    <property type="match status" value="1"/>
</dbReference>
<feature type="binding site" evidence="3">
    <location>
        <position position="381"/>
    </location>
    <ligand>
        <name>Zn(2+)</name>
        <dbReference type="ChEBI" id="CHEBI:29105"/>
        <label>2</label>
    </ligand>
</feature>
<dbReference type="InterPro" id="IPR010158">
    <property type="entry name" value="Amidase_Cbmase"/>
</dbReference>
<evidence type="ECO:0000256" key="2">
    <source>
        <dbReference type="ARBA" id="ARBA00022801"/>
    </source>
</evidence>
<evidence type="ECO:0000256" key="1">
    <source>
        <dbReference type="ARBA" id="ARBA00006153"/>
    </source>
</evidence>
<accession>A0A419V8P1</accession>
<protein>
    <submittedName>
        <fullName evidence="5">N-carbamoyl-L-amino-acid hydrolase</fullName>
    </submittedName>
</protein>
<dbReference type="PIRSF" id="PIRSF001235">
    <property type="entry name" value="Amidase_carbamoylase"/>
    <property type="match status" value="1"/>
</dbReference>
<evidence type="ECO:0000313" key="6">
    <source>
        <dbReference type="Proteomes" id="UP000285120"/>
    </source>
</evidence>
<dbReference type="SUPFAM" id="SSF55031">
    <property type="entry name" value="Bacterial exopeptidase dimerisation domain"/>
    <property type="match status" value="1"/>
</dbReference>
<comment type="cofactor">
    <cofactor evidence="3">
        <name>Zn(2+)</name>
        <dbReference type="ChEBI" id="CHEBI:29105"/>
    </cofactor>
    <text evidence="3">Binds 2 Zn(2+) ions per subunit.</text>
</comment>
<comment type="caution">
    <text evidence="5">The sequence shown here is derived from an EMBL/GenBank/DDBJ whole genome shotgun (WGS) entry which is preliminary data.</text>
</comment>
<dbReference type="NCBIfam" id="NF006771">
    <property type="entry name" value="PRK09290.1-5"/>
    <property type="match status" value="1"/>
</dbReference>
<feature type="binding site" evidence="3">
    <location>
        <position position="93"/>
    </location>
    <ligand>
        <name>Zn(2+)</name>
        <dbReference type="ChEBI" id="CHEBI:29105"/>
        <label>2</label>
    </ligand>
</feature>
<organism evidence="5 6">
    <name type="scientific">Sinobaca qinghaiensis</name>
    <dbReference type="NCBI Taxonomy" id="342944"/>
    <lineage>
        <taxon>Bacteria</taxon>
        <taxon>Bacillati</taxon>
        <taxon>Bacillota</taxon>
        <taxon>Bacilli</taxon>
        <taxon>Bacillales</taxon>
        <taxon>Sporolactobacillaceae</taxon>
        <taxon>Sinobaca</taxon>
    </lineage>
</organism>
<feature type="binding site" evidence="3">
    <location>
        <position position="82"/>
    </location>
    <ligand>
        <name>Zn(2+)</name>
        <dbReference type="ChEBI" id="CHEBI:29105"/>
        <label>1</label>
    </ligand>
</feature>
<gene>
    <name evidence="5" type="ORF">ATL39_0607</name>
</gene>
<comment type="similarity">
    <text evidence="1">Belongs to the peptidase M20 family.</text>
</comment>
<dbReference type="AlphaFoldDB" id="A0A419V8P1"/>
<dbReference type="OrthoDB" id="9808195at2"/>
<dbReference type="InterPro" id="IPR011650">
    <property type="entry name" value="Peptidase_M20_dimer"/>
</dbReference>
<evidence type="ECO:0000256" key="3">
    <source>
        <dbReference type="PIRSR" id="PIRSR001235-1"/>
    </source>
</evidence>
<dbReference type="GO" id="GO:0016813">
    <property type="term" value="F:hydrolase activity, acting on carbon-nitrogen (but not peptide) bonds, in linear amidines"/>
    <property type="evidence" value="ECO:0007669"/>
    <property type="project" value="InterPro"/>
</dbReference>
<keyword evidence="3" id="KW-0862">Zinc</keyword>
<evidence type="ECO:0000313" key="5">
    <source>
        <dbReference type="EMBL" id="RKD76390.1"/>
    </source>
</evidence>